<organism evidence="1 2">
    <name type="scientific">Platysternon megacephalum</name>
    <name type="common">big-headed turtle</name>
    <dbReference type="NCBI Taxonomy" id="55544"/>
    <lineage>
        <taxon>Eukaryota</taxon>
        <taxon>Metazoa</taxon>
        <taxon>Chordata</taxon>
        <taxon>Craniata</taxon>
        <taxon>Vertebrata</taxon>
        <taxon>Euteleostomi</taxon>
        <taxon>Archelosauria</taxon>
        <taxon>Testudinata</taxon>
        <taxon>Testudines</taxon>
        <taxon>Cryptodira</taxon>
        <taxon>Durocryptodira</taxon>
        <taxon>Testudinoidea</taxon>
        <taxon>Platysternidae</taxon>
        <taxon>Platysternon</taxon>
    </lineage>
</organism>
<reference evidence="1 2" key="2">
    <citation type="submission" date="2019-04" db="EMBL/GenBank/DDBJ databases">
        <title>The genome sequence of big-headed turtle.</title>
        <authorList>
            <person name="Gong S."/>
        </authorList>
    </citation>
    <scope>NUCLEOTIDE SEQUENCE [LARGE SCALE GENOMIC DNA]</scope>
    <source>
        <strain evidence="1">DO16091913</strain>
        <tissue evidence="1">Muscle</tissue>
    </source>
</reference>
<reference evidence="1 2" key="1">
    <citation type="submission" date="2019-04" db="EMBL/GenBank/DDBJ databases">
        <title>Draft genome of the big-headed turtle Platysternon megacephalum.</title>
        <authorList>
            <person name="Gong S."/>
        </authorList>
    </citation>
    <scope>NUCLEOTIDE SEQUENCE [LARGE SCALE GENOMIC DNA]</scope>
    <source>
        <strain evidence="1">DO16091913</strain>
        <tissue evidence="1">Muscle</tissue>
    </source>
</reference>
<keyword evidence="2" id="KW-1185">Reference proteome</keyword>
<comment type="caution">
    <text evidence="1">The sequence shown here is derived from an EMBL/GenBank/DDBJ whole genome shotgun (WGS) entry which is preliminary data.</text>
</comment>
<proteinExistence type="predicted"/>
<evidence type="ECO:0000313" key="2">
    <source>
        <dbReference type="Proteomes" id="UP000297703"/>
    </source>
</evidence>
<dbReference type="EMBL" id="QXTE01000016">
    <property type="protein sequence ID" value="TFK13263.1"/>
    <property type="molecule type" value="Genomic_DNA"/>
</dbReference>
<dbReference type="AlphaFoldDB" id="A0A4D9EY63"/>
<protein>
    <submittedName>
        <fullName evidence="1">Ras-like protein family member 12</fullName>
    </submittedName>
</protein>
<accession>A0A4D9EY63</accession>
<dbReference type="Proteomes" id="UP000297703">
    <property type="component" value="Unassembled WGS sequence"/>
</dbReference>
<name>A0A4D9EY63_9SAUR</name>
<sequence>MKGKSWGGGKPQFIIPRDALPGVLHPHRPWDSLSQPHQCKQLQLVPQIHGEGLGFILHLLHSLKAVARWQPAGSQCAPLLSHLWGCTNVGSSGNLPENVHLRQVPRVLEPSQSPTMQQLPPLNLTRVQSSRGPTLGTADFDKEMRCIWRTLR</sequence>
<evidence type="ECO:0000313" key="1">
    <source>
        <dbReference type="EMBL" id="TFK13263.1"/>
    </source>
</evidence>
<gene>
    <name evidence="1" type="ORF">DR999_PMT03212</name>
</gene>